<name>A0A948WZM7_9LACO</name>
<keyword evidence="3" id="KW-0235">DNA replication</keyword>
<evidence type="ECO:0000313" key="14">
    <source>
        <dbReference type="Proteomes" id="UP000777303"/>
    </source>
</evidence>
<feature type="domain" description="Helicase ATP-binding" evidence="12">
    <location>
        <begin position="247"/>
        <end position="511"/>
    </location>
</feature>
<evidence type="ECO:0000259" key="12">
    <source>
        <dbReference type="PROSITE" id="PS51193"/>
    </source>
</evidence>
<dbReference type="GO" id="GO:0005524">
    <property type="term" value="F:ATP binding"/>
    <property type="evidence" value="ECO:0007669"/>
    <property type="project" value="UniProtKB-UniRule"/>
</dbReference>
<comment type="similarity">
    <text evidence="10 11">Belongs to the helicase family. DinG subfamily. Type 2 sub-subfamily.</text>
</comment>
<dbReference type="InterPro" id="IPR045028">
    <property type="entry name" value="DinG/Rad3-like"/>
</dbReference>
<dbReference type="Pfam" id="PF13307">
    <property type="entry name" value="Helicase_C_2"/>
    <property type="match status" value="1"/>
</dbReference>
<evidence type="ECO:0000256" key="4">
    <source>
        <dbReference type="ARBA" id="ARBA00022722"/>
    </source>
</evidence>
<feature type="binding site" evidence="10">
    <location>
        <begin position="284"/>
        <end position="291"/>
    </location>
    <ligand>
        <name>ATP</name>
        <dbReference type="ChEBI" id="CHEBI:30616"/>
    </ligand>
</feature>
<dbReference type="Proteomes" id="UP000777303">
    <property type="component" value="Unassembled WGS sequence"/>
</dbReference>
<protein>
    <recommendedName>
        <fullName evidence="10 11">3'-5' exonuclease DinG</fullName>
        <ecNumber evidence="10 11">3.1.-.-</ecNumber>
    </recommendedName>
</protein>
<dbReference type="InterPro" id="IPR014013">
    <property type="entry name" value="Helic_SF1/SF2_ATP-bd_DinG/Rad3"/>
</dbReference>
<dbReference type="InterPro" id="IPR006310">
    <property type="entry name" value="DinG"/>
</dbReference>
<dbReference type="GO" id="GO:0003677">
    <property type="term" value="F:DNA binding"/>
    <property type="evidence" value="ECO:0007669"/>
    <property type="project" value="InterPro"/>
</dbReference>
<evidence type="ECO:0000256" key="1">
    <source>
        <dbReference type="ARBA" id="ARBA00022679"/>
    </source>
</evidence>
<dbReference type="FunFam" id="3.30.420.10:FF:000045">
    <property type="entry name" value="3'-5' exonuclease DinG"/>
    <property type="match status" value="1"/>
</dbReference>
<dbReference type="CDD" id="cd06127">
    <property type="entry name" value="DEDDh"/>
    <property type="match status" value="1"/>
</dbReference>
<dbReference type="SUPFAM" id="SSF52540">
    <property type="entry name" value="P-loop containing nucleoside triphosphate hydrolases"/>
    <property type="match status" value="2"/>
</dbReference>
<reference evidence="13" key="1">
    <citation type="journal article" date="2021" name="PeerJ">
        <title>Extensive microbial diversity within the chicken gut microbiome revealed by metagenomics and culture.</title>
        <authorList>
            <person name="Gilroy R."/>
            <person name="Ravi A."/>
            <person name="Getino M."/>
            <person name="Pursley I."/>
            <person name="Horton D.L."/>
            <person name="Alikhan N.F."/>
            <person name="Baker D."/>
            <person name="Gharbi K."/>
            <person name="Hall N."/>
            <person name="Watson M."/>
            <person name="Adriaenssens E.M."/>
            <person name="Foster-Nyarko E."/>
            <person name="Jarju S."/>
            <person name="Secka A."/>
            <person name="Antonio M."/>
            <person name="Oren A."/>
            <person name="Chaudhuri R.R."/>
            <person name="La Ragione R."/>
            <person name="Hildebrand F."/>
            <person name="Pallen M.J."/>
        </authorList>
    </citation>
    <scope>NUCLEOTIDE SEQUENCE</scope>
    <source>
        <strain evidence="13">F6-6636</strain>
    </source>
</reference>
<keyword evidence="9" id="KW-0239">DNA-directed DNA polymerase</keyword>
<keyword evidence="1" id="KW-0808">Transferase</keyword>
<organism evidence="13 14">
    <name type="scientific">Candidatus Paralactobacillus gallistercoris</name>
    <dbReference type="NCBI Taxonomy" id="2838724"/>
    <lineage>
        <taxon>Bacteria</taxon>
        <taxon>Bacillati</taxon>
        <taxon>Bacillota</taxon>
        <taxon>Bacilli</taxon>
        <taxon>Lactobacillales</taxon>
        <taxon>Lactobacillaceae</taxon>
        <taxon>Lactobacillus</taxon>
    </lineage>
</organism>
<dbReference type="InterPro" id="IPR012337">
    <property type="entry name" value="RNaseH-like_sf"/>
</dbReference>
<dbReference type="GO" id="GO:0003678">
    <property type="term" value="F:DNA helicase activity"/>
    <property type="evidence" value="ECO:0007669"/>
    <property type="project" value="TreeGrafter"/>
</dbReference>
<dbReference type="GO" id="GO:0003887">
    <property type="term" value="F:DNA-directed DNA polymerase activity"/>
    <property type="evidence" value="ECO:0007669"/>
    <property type="project" value="UniProtKB-KW"/>
</dbReference>
<gene>
    <name evidence="10 11" type="primary">dinG</name>
    <name evidence="13" type="ORF">H9901_03570</name>
</gene>
<feature type="short sequence motif" description="DEAH box" evidence="10">
    <location>
        <begin position="458"/>
        <end position="461"/>
    </location>
</feature>
<evidence type="ECO:0000256" key="9">
    <source>
        <dbReference type="ARBA" id="ARBA00022932"/>
    </source>
</evidence>
<dbReference type="HAMAP" id="MF_02206">
    <property type="entry name" value="DinG_exonucl"/>
    <property type="match status" value="1"/>
</dbReference>
<evidence type="ECO:0000256" key="8">
    <source>
        <dbReference type="ARBA" id="ARBA00022840"/>
    </source>
</evidence>
<dbReference type="GO" id="GO:0016818">
    <property type="term" value="F:hydrolase activity, acting on acid anhydrides, in phosphorus-containing anhydrides"/>
    <property type="evidence" value="ECO:0007669"/>
    <property type="project" value="InterPro"/>
</dbReference>
<dbReference type="Pfam" id="PF00929">
    <property type="entry name" value="RNase_T"/>
    <property type="match status" value="1"/>
</dbReference>
<evidence type="ECO:0000256" key="10">
    <source>
        <dbReference type="HAMAP-Rule" id="MF_02206"/>
    </source>
</evidence>
<evidence type="ECO:0000313" key="13">
    <source>
        <dbReference type="EMBL" id="MBU3851759.1"/>
    </source>
</evidence>
<evidence type="ECO:0000256" key="3">
    <source>
        <dbReference type="ARBA" id="ARBA00022705"/>
    </source>
</evidence>
<dbReference type="GO" id="GO:0006260">
    <property type="term" value="P:DNA replication"/>
    <property type="evidence" value="ECO:0007669"/>
    <property type="project" value="UniProtKB-KW"/>
</dbReference>
<dbReference type="EMBL" id="JAHLFS010000048">
    <property type="protein sequence ID" value="MBU3851759.1"/>
    <property type="molecule type" value="Genomic_DNA"/>
</dbReference>
<dbReference type="SMART" id="SM00491">
    <property type="entry name" value="HELICc2"/>
    <property type="match status" value="1"/>
</dbReference>
<dbReference type="SUPFAM" id="SSF53098">
    <property type="entry name" value="Ribonuclease H-like"/>
    <property type="match status" value="1"/>
</dbReference>
<dbReference type="SMART" id="SM00479">
    <property type="entry name" value="EXOIII"/>
    <property type="match status" value="1"/>
</dbReference>
<dbReference type="PANTHER" id="PTHR11472">
    <property type="entry name" value="DNA REPAIR DEAD HELICASE RAD3/XP-D SUBFAMILY MEMBER"/>
    <property type="match status" value="1"/>
</dbReference>
<dbReference type="EC" id="3.1.-.-" evidence="10 11"/>
<dbReference type="PANTHER" id="PTHR11472:SF34">
    <property type="entry name" value="REGULATOR OF TELOMERE ELONGATION HELICASE 1"/>
    <property type="match status" value="1"/>
</dbReference>
<evidence type="ECO:0000256" key="11">
    <source>
        <dbReference type="RuleBase" id="RU364106"/>
    </source>
</evidence>
<sequence length="938" mass="106981">MDKDKTYAVVDLETTGTKAEKGDRIIQFGCALIQKGKIVKTITQDINPEREIPAQIVQLTGITNEQVATAPYFADVAADLHKMLNHTVFVAHNINFDLPFLNTEFTRLGMAPLDVMGIDTVELSQILLTETNSYRLKDLTNFLNIQHDHPHQADSDALVTAKLFIILDKKIQHLPLPTLHMIAEKATHLSRQTQQYLQTMDHFRQQQKQPLPEQFYQKAGIVLRHKYTFTTTAPQLQQYPQDEKAKKQLFKQAALHVRKTQLHLMDDIYTNAVSTHPKAMLLEAGTGLGKSLGYLFPLSFLAKPARKLVVATSTRLLQKQLLFKTIPTINQLRGGQLTVAVVKSQQHYLNLNRFYQVLQENHSLPNQLAMLRVLVWLTKTTTGDLDELHFNLVQNGLITHINCVPGEEPVGPFDKSDEFYPYVRRQQNNADVLLTNHAYLIHHYQDEIFGEQSYLVVDEAQHFPDEVEEILSNKLHLGHLMNAVQQIYDNLRPNSNTSSLLFDDDLRLNYQVMSLIQALFQAIKLITDFQNDLYNRFIAQQIPREQRKEPILRQLSGSELQDFVADDGNLQQQLLHLLLDIKQVLQRLVNNFAANVQHFTLHQQKVVQNLLQASRNLSAQLQQYQDWVTFTNSSTLQDYLVNVDLPHYGDNQKITLTWQLFNSSQNTQQLLQHFRAPVFIGATLRVNRKFDYLQQRLGFSNNSAVIKQIYRSPFSYKKQAQLLITTDGPNPQQMNEEQYADALSVQLLSILPNIGHQTMVLFNSKAMIAAVYRRLKASTWGHDAEILAQGVHGSDEKLLKRFINDRPSVLLGAASFWEGVDLPAQALEVLIVTRLPFAAPSDRLTQARAVQLKKIGKNPFKADALPRATLKLQQGLGRLLRTATDRGILIVLDPRLANTQYGQHMQHGLPTSLPKNSILTADVVKRVHQFFDNRNEEK</sequence>
<evidence type="ECO:0000256" key="5">
    <source>
        <dbReference type="ARBA" id="ARBA00022741"/>
    </source>
</evidence>
<dbReference type="NCBIfam" id="TIGR01407">
    <property type="entry name" value="dinG_rel"/>
    <property type="match status" value="1"/>
</dbReference>
<dbReference type="Gene3D" id="3.40.50.300">
    <property type="entry name" value="P-loop containing nucleotide triphosphate hydrolases"/>
    <property type="match status" value="2"/>
</dbReference>
<reference evidence="13" key="2">
    <citation type="submission" date="2021-04" db="EMBL/GenBank/DDBJ databases">
        <authorList>
            <person name="Gilroy R."/>
        </authorList>
    </citation>
    <scope>NUCLEOTIDE SEQUENCE</scope>
    <source>
        <strain evidence="13">F6-6636</strain>
    </source>
</reference>
<dbReference type="InterPro" id="IPR006555">
    <property type="entry name" value="ATP-dep_Helicase_C"/>
</dbReference>
<keyword evidence="7 10" id="KW-0269">Exonuclease</keyword>
<dbReference type="GO" id="GO:0008408">
    <property type="term" value="F:3'-5' exonuclease activity"/>
    <property type="evidence" value="ECO:0007669"/>
    <property type="project" value="UniProtKB-UniRule"/>
</dbReference>
<comment type="function">
    <text evidence="10 11">3'-5' exonuclease.</text>
</comment>
<dbReference type="NCBIfam" id="TIGR00573">
    <property type="entry name" value="dnaq"/>
    <property type="match status" value="1"/>
</dbReference>
<dbReference type="InterPro" id="IPR027417">
    <property type="entry name" value="P-loop_NTPase"/>
</dbReference>
<evidence type="ECO:0000256" key="6">
    <source>
        <dbReference type="ARBA" id="ARBA00022801"/>
    </source>
</evidence>
<keyword evidence="2" id="KW-0548">Nucleotidyltransferase</keyword>
<dbReference type="InterPro" id="IPR006054">
    <property type="entry name" value="DnaQ"/>
</dbReference>
<keyword evidence="4 10" id="KW-0540">Nuclease</keyword>
<evidence type="ECO:0000256" key="2">
    <source>
        <dbReference type="ARBA" id="ARBA00022695"/>
    </source>
</evidence>
<comment type="caution">
    <text evidence="13">The sequence shown here is derived from an EMBL/GenBank/DDBJ whole genome shotgun (WGS) entry which is preliminary data.</text>
</comment>
<accession>A0A948WZM7</accession>
<dbReference type="InterPro" id="IPR013520">
    <property type="entry name" value="Ribonucl_H"/>
</dbReference>
<dbReference type="PROSITE" id="PS51193">
    <property type="entry name" value="HELICASE_ATP_BIND_2"/>
    <property type="match status" value="1"/>
</dbReference>
<keyword evidence="5 10" id="KW-0547">Nucleotide-binding</keyword>
<proteinExistence type="inferred from homology"/>
<dbReference type="Gene3D" id="3.30.420.10">
    <property type="entry name" value="Ribonuclease H-like superfamily/Ribonuclease H"/>
    <property type="match status" value="1"/>
</dbReference>
<dbReference type="InterPro" id="IPR036397">
    <property type="entry name" value="RNaseH_sf"/>
</dbReference>
<keyword evidence="8 10" id="KW-0067">ATP-binding</keyword>
<keyword evidence="6 10" id="KW-0378">Hydrolase</keyword>
<dbReference type="AlphaFoldDB" id="A0A948WZM7"/>
<evidence type="ECO:0000256" key="7">
    <source>
        <dbReference type="ARBA" id="ARBA00022839"/>
    </source>
</evidence>